<protein>
    <submittedName>
        <fullName evidence="2">Uncharacterized protein</fullName>
    </submittedName>
</protein>
<dbReference type="AlphaFoldDB" id="A0A0L8G9Z1"/>
<feature type="compositionally biased region" description="Basic and acidic residues" evidence="1">
    <location>
        <begin position="18"/>
        <end position="30"/>
    </location>
</feature>
<reference evidence="2" key="1">
    <citation type="submission" date="2015-07" db="EMBL/GenBank/DDBJ databases">
        <title>MeaNS - Measles Nucleotide Surveillance Program.</title>
        <authorList>
            <person name="Tran T."/>
            <person name="Druce J."/>
        </authorList>
    </citation>
    <scope>NUCLEOTIDE SEQUENCE</scope>
    <source>
        <strain evidence="2">UCB-OBI-ISO-001</strain>
        <tissue evidence="2">Gonad</tissue>
    </source>
</reference>
<sequence>MSTSIQNKLNQLERRLIEENTSRERDRARNFDTGSSSGPRRPSRQLFGDLSGLWVLPCQIDVGVDIHLYTNTLVTK</sequence>
<accession>A0A0L8G9Z1</accession>
<organism evidence="2">
    <name type="scientific">Octopus bimaculoides</name>
    <name type="common">California two-spotted octopus</name>
    <dbReference type="NCBI Taxonomy" id="37653"/>
    <lineage>
        <taxon>Eukaryota</taxon>
        <taxon>Metazoa</taxon>
        <taxon>Spiralia</taxon>
        <taxon>Lophotrochozoa</taxon>
        <taxon>Mollusca</taxon>
        <taxon>Cephalopoda</taxon>
        <taxon>Coleoidea</taxon>
        <taxon>Octopodiformes</taxon>
        <taxon>Octopoda</taxon>
        <taxon>Incirrata</taxon>
        <taxon>Octopodidae</taxon>
        <taxon>Octopus</taxon>
    </lineage>
</organism>
<evidence type="ECO:0000256" key="1">
    <source>
        <dbReference type="SAM" id="MobiDB-lite"/>
    </source>
</evidence>
<name>A0A0L8G9Z1_OCTBM</name>
<dbReference type="EMBL" id="KQ423037">
    <property type="protein sequence ID" value="KOF73713.1"/>
    <property type="molecule type" value="Genomic_DNA"/>
</dbReference>
<feature type="region of interest" description="Disordered" evidence="1">
    <location>
        <begin position="18"/>
        <end position="44"/>
    </location>
</feature>
<evidence type="ECO:0000313" key="2">
    <source>
        <dbReference type="EMBL" id="KOF73713.1"/>
    </source>
</evidence>
<gene>
    <name evidence="2" type="ORF">OCBIM_22037456mg</name>
</gene>
<proteinExistence type="predicted"/>